<evidence type="ECO:0000313" key="2">
    <source>
        <dbReference type="EMBL" id="MEL0537321.1"/>
    </source>
</evidence>
<dbReference type="InterPro" id="IPR035897">
    <property type="entry name" value="Toll_tir_struct_dom_sf"/>
</dbReference>
<organism evidence="2 3">
    <name type="scientific">Staphylococcus debuckii</name>
    <dbReference type="NCBI Taxonomy" id="2044912"/>
    <lineage>
        <taxon>Bacteria</taxon>
        <taxon>Bacillati</taxon>
        <taxon>Bacillota</taxon>
        <taxon>Bacilli</taxon>
        <taxon>Bacillales</taxon>
        <taxon>Staphylococcaceae</taxon>
        <taxon>Staphylococcus</taxon>
    </lineage>
</organism>
<protein>
    <recommendedName>
        <fullName evidence="1">TIR domain-containing protein</fullName>
    </recommendedName>
</protein>
<evidence type="ECO:0000259" key="1">
    <source>
        <dbReference type="PROSITE" id="PS50104"/>
    </source>
</evidence>
<dbReference type="SUPFAM" id="SSF52200">
    <property type="entry name" value="Toll/Interleukin receptor TIR domain"/>
    <property type="match status" value="1"/>
</dbReference>
<evidence type="ECO:0000313" key="3">
    <source>
        <dbReference type="Proteomes" id="UP001380601"/>
    </source>
</evidence>
<gene>
    <name evidence="2" type="ORF">AADA34_01100</name>
</gene>
<dbReference type="Pfam" id="PF08937">
    <property type="entry name" value="ThsB_TIR"/>
    <property type="match status" value="1"/>
</dbReference>
<dbReference type="RefSeq" id="WP_341611009.1">
    <property type="nucleotide sequence ID" value="NZ_JBBWSC010000001.1"/>
</dbReference>
<dbReference type="InterPro" id="IPR000157">
    <property type="entry name" value="TIR_dom"/>
</dbReference>
<feature type="domain" description="TIR" evidence="1">
    <location>
        <begin position="28"/>
        <end position="125"/>
    </location>
</feature>
<sequence>MVEKADLSDKTPLDLFNLIKNQKVIMCQEYDYFISHSSKDKELVRNTIKELNQKGMFCYCDWALDNTFLKRSLVSDYTKEVLKLRMRQSKKMIIIKTKNSSLSWWVNFEKEYFESLNKKIYIMED</sequence>
<comment type="caution">
    <text evidence="2">The sequence shown here is derived from an EMBL/GenBank/DDBJ whole genome shotgun (WGS) entry which is preliminary data.</text>
</comment>
<dbReference type="InterPro" id="IPR015032">
    <property type="entry name" value="ThsB__TIR-like_domain"/>
</dbReference>
<dbReference type="Gene3D" id="3.40.50.10140">
    <property type="entry name" value="Toll/interleukin-1 receptor homology (TIR) domain"/>
    <property type="match status" value="1"/>
</dbReference>
<keyword evidence="3" id="KW-1185">Reference proteome</keyword>
<proteinExistence type="predicted"/>
<dbReference type="Proteomes" id="UP001380601">
    <property type="component" value="Unassembled WGS sequence"/>
</dbReference>
<accession>A0ABU9EUY5</accession>
<name>A0ABU9EUY5_9STAP</name>
<dbReference type="PROSITE" id="PS50104">
    <property type="entry name" value="TIR"/>
    <property type="match status" value="1"/>
</dbReference>
<reference evidence="2 3" key="1">
    <citation type="submission" date="2024-04" db="EMBL/GenBank/DDBJ databases">
        <title>Staphylococcus debuckii a clinical isolate.</title>
        <authorList>
            <person name="Magnan C."/>
            <person name="Plumet L."/>
            <person name="Morsli M."/>
            <person name="Molle V."/>
            <person name="Lavigne J.-P."/>
        </authorList>
    </citation>
    <scope>NUCLEOTIDE SEQUENCE [LARGE SCALE GENOMIC DNA]</scope>
    <source>
        <strain evidence="2 3">NSD001</strain>
    </source>
</reference>
<dbReference type="EMBL" id="JBBWSC010000001">
    <property type="protein sequence ID" value="MEL0537321.1"/>
    <property type="molecule type" value="Genomic_DNA"/>
</dbReference>